<dbReference type="Pfam" id="PF12704">
    <property type="entry name" value="MacB_PCD"/>
    <property type="match status" value="1"/>
</dbReference>
<feature type="domain" description="MacB-like periplasmic core" evidence="9">
    <location>
        <begin position="19"/>
        <end position="254"/>
    </location>
</feature>
<evidence type="ECO:0000313" key="10">
    <source>
        <dbReference type="EMBL" id="KTC85051.1"/>
    </source>
</evidence>
<dbReference type="PANTHER" id="PTHR30489">
    <property type="entry name" value="LIPOPROTEIN-RELEASING SYSTEM TRANSMEMBRANE PROTEIN LOLE"/>
    <property type="match status" value="1"/>
</dbReference>
<evidence type="ECO:0000256" key="6">
    <source>
        <dbReference type="ARBA" id="ARBA00023136"/>
    </source>
</evidence>
<gene>
    <name evidence="10" type="ORF">Lbru_1266</name>
</gene>
<protein>
    <submittedName>
        <fullName evidence="10">ABC transporter permease</fullName>
    </submittedName>
</protein>
<keyword evidence="4 7" id="KW-0812">Transmembrane</keyword>
<evidence type="ECO:0000256" key="2">
    <source>
        <dbReference type="ARBA" id="ARBA00005236"/>
    </source>
</evidence>
<dbReference type="GO" id="GO:0044874">
    <property type="term" value="P:lipoprotein localization to outer membrane"/>
    <property type="evidence" value="ECO:0007669"/>
    <property type="project" value="TreeGrafter"/>
</dbReference>
<dbReference type="InterPro" id="IPR025857">
    <property type="entry name" value="MacB_PCD"/>
</dbReference>
<proteinExistence type="inferred from homology"/>
<dbReference type="PANTHER" id="PTHR30489:SF0">
    <property type="entry name" value="LIPOPROTEIN-RELEASING SYSTEM TRANSMEMBRANE PROTEIN LOLE"/>
    <property type="match status" value="1"/>
</dbReference>
<dbReference type="Proteomes" id="UP000054742">
    <property type="component" value="Unassembled WGS sequence"/>
</dbReference>
<keyword evidence="11" id="KW-1185">Reference proteome</keyword>
<evidence type="ECO:0000256" key="4">
    <source>
        <dbReference type="ARBA" id="ARBA00022692"/>
    </source>
</evidence>
<evidence type="ECO:0000256" key="3">
    <source>
        <dbReference type="ARBA" id="ARBA00022475"/>
    </source>
</evidence>
<dbReference type="RefSeq" id="WP_058441335.1">
    <property type="nucleotide sequence ID" value="NZ_CAAAHU010000006.1"/>
</dbReference>
<dbReference type="Pfam" id="PF02687">
    <property type="entry name" value="FtsX"/>
    <property type="match status" value="1"/>
</dbReference>
<keyword evidence="6 7" id="KW-0472">Membrane</keyword>
<evidence type="ECO:0000256" key="5">
    <source>
        <dbReference type="ARBA" id="ARBA00022989"/>
    </source>
</evidence>
<feature type="transmembrane region" description="Helical" evidence="7">
    <location>
        <begin position="374"/>
        <end position="396"/>
    </location>
</feature>
<accession>A0A0W0SNW5</accession>
<comment type="caution">
    <text evidence="10">The sequence shown here is derived from an EMBL/GenBank/DDBJ whole genome shotgun (WGS) entry which is preliminary data.</text>
</comment>
<dbReference type="EMBL" id="LNXV01000008">
    <property type="protein sequence ID" value="KTC85051.1"/>
    <property type="molecule type" value="Genomic_DNA"/>
</dbReference>
<keyword evidence="3" id="KW-1003">Cell membrane</keyword>
<dbReference type="InterPro" id="IPR051447">
    <property type="entry name" value="Lipoprotein-release_system"/>
</dbReference>
<keyword evidence="5 7" id="KW-1133">Transmembrane helix</keyword>
<feature type="transmembrane region" description="Helical" evidence="7">
    <location>
        <begin position="279"/>
        <end position="305"/>
    </location>
</feature>
<dbReference type="AlphaFoldDB" id="A0A0W0SNW5"/>
<dbReference type="GO" id="GO:0098797">
    <property type="term" value="C:plasma membrane protein complex"/>
    <property type="evidence" value="ECO:0007669"/>
    <property type="project" value="TreeGrafter"/>
</dbReference>
<organism evidence="10 11">
    <name type="scientific">Legionella brunensis</name>
    <dbReference type="NCBI Taxonomy" id="29422"/>
    <lineage>
        <taxon>Bacteria</taxon>
        <taxon>Pseudomonadati</taxon>
        <taxon>Pseudomonadota</taxon>
        <taxon>Gammaproteobacteria</taxon>
        <taxon>Legionellales</taxon>
        <taxon>Legionellaceae</taxon>
        <taxon>Legionella</taxon>
    </lineage>
</organism>
<evidence type="ECO:0000313" key="11">
    <source>
        <dbReference type="Proteomes" id="UP000054742"/>
    </source>
</evidence>
<dbReference type="InterPro" id="IPR003838">
    <property type="entry name" value="ABC3_permease_C"/>
</dbReference>
<evidence type="ECO:0000259" key="8">
    <source>
        <dbReference type="Pfam" id="PF02687"/>
    </source>
</evidence>
<dbReference type="OrthoDB" id="9802264at2"/>
<comment type="similarity">
    <text evidence="2">Belongs to the ABC-4 integral membrane protein family. LolC/E subfamily.</text>
</comment>
<name>A0A0W0SNW5_9GAMM</name>
<sequence>MKLFLMIASRHLLARKRQSLVSLMGIILGVAFFLTISSLMQGSEKDFIRRLVDNSPHITIVDEYRNPRLQPVQQFYKTGAIEIRSVKPLTETRGIRGYEQIMAYLYTTPGLLASPVLVGQALVSFAGKDISITLNGMIPEEIKKVSTIENYMIAGTIDDLIVNSDGIVIGSEMARKLSLTMGDNITITAPAGQVRTFKILGIFRTGRADFDTYQAFVSLKRTQALLNRPNRANNIVIKLPNPYQAHEMAAQIEKQIGYQSISWQEKSEDLLNTLVIRNIIMYSVVSAVLIVAAFGIYNVISTVVMEKHRDIAILKSMGFYKHEIQFIFVIEGLILGVVGCMFGLPLGSLLMYGLMQIKFKPPGSTELISMPLDWGYWQFLIATAFAMTAAIIAALLPARKAAMVQPVDILRGGI</sequence>
<comment type="subcellular location">
    <subcellularLocation>
        <location evidence="1">Cell membrane</location>
        <topology evidence="1">Multi-pass membrane protein</topology>
    </subcellularLocation>
</comment>
<feature type="transmembrane region" description="Helical" evidence="7">
    <location>
        <begin position="326"/>
        <end position="354"/>
    </location>
</feature>
<feature type="transmembrane region" description="Helical" evidence="7">
    <location>
        <begin position="20"/>
        <end position="40"/>
    </location>
</feature>
<evidence type="ECO:0000256" key="1">
    <source>
        <dbReference type="ARBA" id="ARBA00004651"/>
    </source>
</evidence>
<evidence type="ECO:0000259" key="9">
    <source>
        <dbReference type="Pfam" id="PF12704"/>
    </source>
</evidence>
<evidence type="ECO:0000256" key="7">
    <source>
        <dbReference type="SAM" id="Phobius"/>
    </source>
</evidence>
<dbReference type="PATRIC" id="fig|29422.6.peg.1341"/>
<feature type="domain" description="ABC3 transporter permease C-terminal" evidence="8">
    <location>
        <begin position="284"/>
        <end position="402"/>
    </location>
</feature>
<dbReference type="STRING" id="29422.Lbru_1266"/>
<reference evidence="10 11" key="1">
    <citation type="submission" date="2015-11" db="EMBL/GenBank/DDBJ databases">
        <title>Genomic analysis of 38 Legionella species identifies large and diverse effector repertoires.</title>
        <authorList>
            <person name="Burstein D."/>
            <person name="Amaro F."/>
            <person name="Zusman T."/>
            <person name="Lifshitz Z."/>
            <person name="Cohen O."/>
            <person name="Gilbert J.A."/>
            <person name="Pupko T."/>
            <person name="Shuman H.A."/>
            <person name="Segal G."/>
        </authorList>
    </citation>
    <scope>NUCLEOTIDE SEQUENCE [LARGE SCALE GENOMIC DNA]</scope>
    <source>
        <strain evidence="10 11">ATCC 43878</strain>
    </source>
</reference>